<dbReference type="Pfam" id="PF22794">
    <property type="entry name" value="jr-ZPR1"/>
    <property type="match status" value="2"/>
</dbReference>
<dbReference type="Gene3D" id="2.20.25.420">
    <property type="entry name" value="ZPR1, zinc finger domain"/>
    <property type="match status" value="2"/>
</dbReference>
<gene>
    <name evidence="7" type="ORF">TM35_000201100</name>
</gene>
<name>A0A1X0NSX4_9TRYP</name>
<dbReference type="Proteomes" id="UP000192257">
    <property type="component" value="Unassembled WGS sequence"/>
</dbReference>
<dbReference type="InterPro" id="IPR040141">
    <property type="entry name" value="ZPR1"/>
</dbReference>
<evidence type="ECO:0000256" key="5">
    <source>
        <dbReference type="SAM" id="MobiDB-lite"/>
    </source>
</evidence>
<comment type="similarity">
    <text evidence="1">Belongs to the ZPR1 family.</text>
</comment>
<dbReference type="EMBL" id="NBCO01000020">
    <property type="protein sequence ID" value="ORC87701.1"/>
    <property type="molecule type" value="Genomic_DNA"/>
</dbReference>
<protein>
    <submittedName>
        <fullName evidence="7">Zinc-finger protein ZPR1</fullName>
    </submittedName>
</protein>
<dbReference type="VEuPathDB" id="TriTrypDB:TM35_000201100"/>
<keyword evidence="2" id="KW-0479">Metal-binding</keyword>
<dbReference type="NCBIfam" id="TIGR00310">
    <property type="entry name" value="ZPR1_znf"/>
    <property type="match status" value="2"/>
</dbReference>
<dbReference type="SMART" id="SM00709">
    <property type="entry name" value="Zpr1"/>
    <property type="match status" value="2"/>
</dbReference>
<dbReference type="GO" id="GO:0008270">
    <property type="term" value="F:zinc ion binding"/>
    <property type="evidence" value="ECO:0007669"/>
    <property type="project" value="UniProtKB-KW"/>
</dbReference>
<dbReference type="InterPro" id="IPR004457">
    <property type="entry name" value="Znf_ZPR1"/>
</dbReference>
<keyword evidence="8" id="KW-1185">Reference proteome</keyword>
<keyword evidence="3 7" id="KW-0863">Zinc-finger</keyword>
<dbReference type="FunFam" id="2.20.25.420:FF:000001">
    <property type="entry name" value="Zinc finger protein ZPR1"/>
    <property type="match status" value="1"/>
</dbReference>
<feature type="region of interest" description="Disordered" evidence="5">
    <location>
        <begin position="1"/>
        <end position="28"/>
    </location>
</feature>
<evidence type="ECO:0000256" key="3">
    <source>
        <dbReference type="ARBA" id="ARBA00022771"/>
    </source>
</evidence>
<dbReference type="InterPro" id="IPR042452">
    <property type="entry name" value="ZPR1_Znf1/2"/>
</dbReference>
<accession>A0A1X0NSX4</accession>
<dbReference type="GO" id="GO:0005634">
    <property type="term" value="C:nucleus"/>
    <property type="evidence" value="ECO:0007669"/>
    <property type="project" value="TreeGrafter"/>
</dbReference>
<evidence type="ECO:0000256" key="2">
    <source>
        <dbReference type="ARBA" id="ARBA00022723"/>
    </source>
</evidence>
<dbReference type="OrthoDB" id="308464at2759"/>
<evidence type="ECO:0000259" key="6">
    <source>
        <dbReference type="SMART" id="SM00709"/>
    </source>
</evidence>
<feature type="compositionally biased region" description="Basic and acidic residues" evidence="5">
    <location>
        <begin position="1"/>
        <end position="20"/>
    </location>
</feature>
<dbReference type="InterPro" id="IPR042451">
    <property type="entry name" value="ZPR1_A/B_dom"/>
</dbReference>
<dbReference type="AlphaFoldDB" id="A0A1X0NSX4"/>
<evidence type="ECO:0000313" key="7">
    <source>
        <dbReference type="EMBL" id="ORC87701.1"/>
    </source>
</evidence>
<comment type="caution">
    <text evidence="7">The sequence shown here is derived from an EMBL/GenBank/DDBJ whole genome shotgun (WGS) entry which is preliminary data.</text>
</comment>
<dbReference type="PANTHER" id="PTHR10876:SF0">
    <property type="entry name" value="ZINC FINGER PROTEIN ZPR1"/>
    <property type="match status" value="1"/>
</dbReference>
<feature type="domain" description="Zinc finger ZPR1-type" evidence="6">
    <location>
        <begin position="261"/>
        <end position="424"/>
    </location>
</feature>
<organism evidence="7 8">
    <name type="scientific">Trypanosoma theileri</name>
    <dbReference type="NCBI Taxonomy" id="67003"/>
    <lineage>
        <taxon>Eukaryota</taxon>
        <taxon>Discoba</taxon>
        <taxon>Euglenozoa</taxon>
        <taxon>Kinetoplastea</taxon>
        <taxon>Metakinetoplastina</taxon>
        <taxon>Trypanosomatida</taxon>
        <taxon>Trypanosomatidae</taxon>
        <taxon>Trypanosoma</taxon>
    </lineage>
</organism>
<dbReference type="RefSeq" id="XP_028881767.1">
    <property type="nucleotide sequence ID" value="XM_029026795.1"/>
</dbReference>
<evidence type="ECO:0000256" key="4">
    <source>
        <dbReference type="ARBA" id="ARBA00022833"/>
    </source>
</evidence>
<sequence>MSNQTEEKNQAVEKDVKNPVEDAVSSETPKYIQTELGEMNVIESMCPRCGGNGTTRLMITKIPHFKEVIVSSFECPHCSERNNEVTFGGTFGPKAVRYEVEVKSKKDLDRQVVKSEFATICIPQLEFEIPPESQKGTLNTVEGFLEQAESGLRLEQPLRRIQNPELYEKLESFCKKLEEYRTGDIPFTFIIDDPAGNSYIEAYYDYYHPTIDPQLTHFEKERTDVDRQILGLSIDYNTARTEEEQHEVEEGHFDEVFRMETECPACKKQGYINMHQVDIPYFKETVIMAFRCDFCGYKSNEVKSGGKVSEKGLKITLHVESEDDLKRDVLKSDTATLEIPEVSLELAPGTLGGFFSTVEGTVMMVRDQLRSLPQAEFGKGDSAATDAESKTMEEFVKELDKLLELKKPFTFILDDPLANIYVQNPREHLPPPENEDPKLVKTEYVRTFEQDEELGFHQMNVEDTS</sequence>
<dbReference type="GeneID" id="39986575"/>
<feature type="domain" description="Zinc finger ZPR1-type" evidence="6">
    <location>
        <begin position="44"/>
        <end position="202"/>
    </location>
</feature>
<evidence type="ECO:0000313" key="8">
    <source>
        <dbReference type="Proteomes" id="UP000192257"/>
    </source>
</evidence>
<keyword evidence="4" id="KW-0862">Zinc</keyword>
<dbReference type="Pfam" id="PF03367">
    <property type="entry name" value="Zn_ribbon_ZPR1"/>
    <property type="match status" value="2"/>
</dbReference>
<evidence type="ECO:0000256" key="1">
    <source>
        <dbReference type="ARBA" id="ARBA00008354"/>
    </source>
</evidence>
<dbReference type="STRING" id="67003.A0A1X0NSX4"/>
<dbReference type="FunFam" id="2.20.25.420:FF:000002">
    <property type="entry name" value="Zinc finger protein ZPR1"/>
    <property type="match status" value="1"/>
</dbReference>
<proteinExistence type="inferred from homology"/>
<reference evidence="7 8" key="1">
    <citation type="submission" date="2017-03" db="EMBL/GenBank/DDBJ databases">
        <title>An alternative strategy for trypanosome survival in the mammalian bloodstream revealed through genome and transcriptome analysis of the ubiquitous bovine parasite Trypanosoma (Megatrypanum) theileri.</title>
        <authorList>
            <person name="Kelly S."/>
            <person name="Ivens A."/>
            <person name="Mott A."/>
            <person name="O'Neill E."/>
            <person name="Emms D."/>
            <person name="Macleod O."/>
            <person name="Voorheis P."/>
            <person name="Matthews J."/>
            <person name="Matthews K."/>
            <person name="Carrington M."/>
        </authorList>
    </citation>
    <scope>NUCLEOTIDE SEQUENCE [LARGE SCALE GENOMIC DNA]</scope>
    <source>
        <strain evidence="7">Edinburgh</strain>
    </source>
</reference>
<dbReference type="PANTHER" id="PTHR10876">
    <property type="entry name" value="ZINC FINGER PROTEIN ZPR1"/>
    <property type="match status" value="1"/>
</dbReference>
<dbReference type="FunFam" id="2.60.120.1040:FF:000003">
    <property type="entry name" value="Zinc finger protein zpr1"/>
    <property type="match status" value="2"/>
</dbReference>
<dbReference type="Gene3D" id="2.60.120.1040">
    <property type="entry name" value="ZPR1, A/B domain"/>
    <property type="match status" value="2"/>
</dbReference>
<dbReference type="InterPro" id="IPR056180">
    <property type="entry name" value="ZPR1_jr_dom"/>
</dbReference>